<dbReference type="InterPro" id="IPR036097">
    <property type="entry name" value="HisK_dim/P_sf"/>
</dbReference>
<dbReference type="SMART" id="SM00387">
    <property type="entry name" value="HATPase_c"/>
    <property type="match status" value="1"/>
</dbReference>
<comment type="subcellular location">
    <subcellularLocation>
        <location evidence="2">Cell membrane</location>
        <topology evidence="2">Multi-pass membrane protein</topology>
    </subcellularLocation>
</comment>
<keyword evidence="8" id="KW-0547">Nucleotide-binding</keyword>
<dbReference type="Pfam" id="PF00512">
    <property type="entry name" value="HisKA"/>
    <property type="match status" value="1"/>
</dbReference>
<dbReference type="InterPro" id="IPR005467">
    <property type="entry name" value="His_kinase_dom"/>
</dbReference>
<dbReference type="Pfam" id="PF02518">
    <property type="entry name" value="HATPase_c"/>
    <property type="match status" value="1"/>
</dbReference>
<name>A0ABY9VBB3_9BACI</name>
<dbReference type="SUPFAM" id="SSF47384">
    <property type="entry name" value="Homodimeric domain of signal transducing histidine kinase"/>
    <property type="match status" value="1"/>
</dbReference>
<protein>
    <recommendedName>
        <fullName evidence="3">histidine kinase</fullName>
        <ecNumber evidence="3">2.7.13.3</ecNumber>
    </recommendedName>
</protein>
<dbReference type="InterPro" id="IPR003594">
    <property type="entry name" value="HATPase_dom"/>
</dbReference>
<keyword evidence="4" id="KW-1003">Cell membrane</keyword>
<dbReference type="InterPro" id="IPR003660">
    <property type="entry name" value="HAMP_dom"/>
</dbReference>
<evidence type="ECO:0000313" key="17">
    <source>
        <dbReference type="EMBL" id="WNF20898.1"/>
    </source>
</evidence>
<evidence type="ECO:0000256" key="8">
    <source>
        <dbReference type="ARBA" id="ARBA00022741"/>
    </source>
</evidence>
<keyword evidence="9 17" id="KW-0418">Kinase</keyword>
<keyword evidence="10" id="KW-0067">ATP-binding</keyword>
<dbReference type="SMART" id="SM00388">
    <property type="entry name" value="HisKA"/>
    <property type="match status" value="1"/>
</dbReference>
<comment type="catalytic activity">
    <reaction evidence="1">
        <text>ATP + protein L-histidine = ADP + protein N-phospho-L-histidine.</text>
        <dbReference type="EC" id="2.7.13.3"/>
    </reaction>
</comment>
<dbReference type="PANTHER" id="PTHR45528">
    <property type="entry name" value="SENSOR HISTIDINE KINASE CPXA"/>
    <property type="match status" value="1"/>
</dbReference>
<dbReference type="InterPro" id="IPR003661">
    <property type="entry name" value="HisK_dim/P_dom"/>
</dbReference>
<evidence type="ECO:0000256" key="10">
    <source>
        <dbReference type="ARBA" id="ARBA00022840"/>
    </source>
</evidence>
<keyword evidence="5" id="KW-0597">Phosphoprotein</keyword>
<reference evidence="17 18" key="1">
    <citation type="submission" date="2023-09" db="EMBL/GenBank/DDBJ databases">
        <title>Microbial mechanism of fulvic acid promoting antimony reduction mineralization in rice fields.</title>
        <authorList>
            <person name="Chen G."/>
            <person name="Lan J."/>
        </authorList>
    </citation>
    <scope>NUCLEOTIDE SEQUENCE [LARGE SCALE GENOMIC DNA]</scope>
    <source>
        <strain evidence="17 18">PS1</strain>
    </source>
</reference>
<evidence type="ECO:0000256" key="11">
    <source>
        <dbReference type="ARBA" id="ARBA00022989"/>
    </source>
</evidence>
<evidence type="ECO:0000256" key="12">
    <source>
        <dbReference type="ARBA" id="ARBA00023012"/>
    </source>
</evidence>
<keyword evidence="6" id="KW-0808">Transferase</keyword>
<accession>A0ABY9VBB3</accession>
<keyword evidence="18" id="KW-1185">Reference proteome</keyword>
<dbReference type="CDD" id="cd00075">
    <property type="entry name" value="HATPase"/>
    <property type="match status" value="1"/>
</dbReference>
<organism evidence="17 18">
    <name type="scientific">Mesobacillus jeotgali</name>
    <dbReference type="NCBI Taxonomy" id="129985"/>
    <lineage>
        <taxon>Bacteria</taxon>
        <taxon>Bacillati</taxon>
        <taxon>Bacillota</taxon>
        <taxon>Bacilli</taxon>
        <taxon>Bacillales</taxon>
        <taxon>Bacillaceae</taxon>
        <taxon>Mesobacillus</taxon>
    </lineage>
</organism>
<evidence type="ECO:0000256" key="3">
    <source>
        <dbReference type="ARBA" id="ARBA00012438"/>
    </source>
</evidence>
<evidence type="ECO:0000256" key="14">
    <source>
        <dbReference type="SAM" id="Phobius"/>
    </source>
</evidence>
<dbReference type="Gene3D" id="1.10.287.130">
    <property type="match status" value="1"/>
</dbReference>
<dbReference type="GO" id="GO:0016301">
    <property type="term" value="F:kinase activity"/>
    <property type="evidence" value="ECO:0007669"/>
    <property type="project" value="UniProtKB-KW"/>
</dbReference>
<dbReference type="PRINTS" id="PR00344">
    <property type="entry name" value="BCTRLSENSOR"/>
</dbReference>
<dbReference type="InterPro" id="IPR050398">
    <property type="entry name" value="HssS/ArlS-like"/>
</dbReference>
<evidence type="ECO:0000259" key="15">
    <source>
        <dbReference type="PROSITE" id="PS50109"/>
    </source>
</evidence>
<dbReference type="EMBL" id="CP134494">
    <property type="protein sequence ID" value="WNF20898.1"/>
    <property type="molecule type" value="Genomic_DNA"/>
</dbReference>
<dbReference type="EC" id="2.7.13.3" evidence="3"/>
<dbReference type="PROSITE" id="PS50109">
    <property type="entry name" value="HIS_KIN"/>
    <property type="match status" value="1"/>
</dbReference>
<dbReference type="RefSeq" id="WP_311070421.1">
    <property type="nucleotide sequence ID" value="NZ_CP134494.1"/>
</dbReference>
<dbReference type="CDD" id="cd06225">
    <property type="entry name" value="HAMP"/>
    <property type="match status" value="1"/>
</dbReference>
<evidence type="ECO:0000256" key="7">
    <source>
        <dbReference type="ARBA" id="ARBA00022692"/>
    </source>
</evidence>
<evidence type="ECO:0000256" key="9">
    <source>
        <dbReference type="ARBA" id="ARBA00022777"/>
    </source>
</evidence>
<keyword evidence="7 14" id="KW-0812">Transmembrane</keyword>
<dbReference type="Gene3D" id="6.10.340.10">
    <property type="match status" value="1"/>
</dbReference>
<evidence type="ECO:0000313" key="18">
    <source>
        <dbReference type="Proteomes" id="UP001303324"/>
    </source>
</evidence>
<sequence length="460" mass="52138">MPSRLKNISFKLGLLFSGIFVCFLLLLGLVLYSVFTNVLIDYIKQDVLTRGNNHARILEENFDRATIGHVVEMEQGVTTEVLIVDSENNIIAASKDPDNDMKKHLGENRKKSSYILEDDWRDHRYIISVSVIGDQEGYVYMYYPSNILREIVFVMNALITIASVGIILLAFGLIGILSKKLTSPLLAMKEATSKMSLGKYMQTIPVKGEDEVAQLGISIQKLGEQLQYFEDSRNEFLAAVSHELRTPLTYIKGYSDVLKKGMANSDEEKEEYLSIINKEAQRLSIMINDLFEMSKLQVGKFELDKRPVNLNELINKTATNLRPEVVKKGLKITLELEDGLPKTKVDKERMEQVFYNLLENAVKYSTEGEITIRSSTKKDLVVVEICDTGEGIPKPELSRIWDRFYRVERSRGRKTGGTGLGLYVVKQIIEAHGGQIQVNSKLNEGTVFTIYLKTSKERVE</sequence>
<keyword evidence="12" id="KW-0902">Two-component regulatory system</keyword>
<dbReference type="InterPro" id="IPR004358">
    <property type="entry name" value="Sig_transdc_His_kin-like_C"/>
</dbReference>
<dbReference type="PROSITE" id="PS50885">
    <property type="entry name" value="HAMP"/>
    <property type="match status" value="1"/>
</dbReference>
<evidence type="ECO:0000259" key="16">
    <source>
        <dbReference type="PROSITE" id="PS50885"/>
    </source>
</evidence>
<evidence type="ECO:0000256" key="4">
    <source>
        <dbReference type="ARBA" id="ARBA00022475"/>
    </source>
</evidence>
<dbReference type="PANTHER" id="PTHR45528:SF1">
    <property type="entry name" value="SENSOR HISTIDINE KINASE CPXA"/>
    <property type="match status" value="1"/>
</dbReference>
<evidence type="ECO:0000256" key="5">
    <source>
        <dbReference type="ARBA" id="ARBA00022553"/>
    </source>
</evidence>
<feature type="domain" description="HAMP" evidence="16">
    <location>
        <begin position="179"/>
        <end position="231"/>
    </location>
</feature>
<feature type="transmembrane region" description="Helical" evidence="14">
    <location>
        <begin position="151"/>
        <end position="177"/>
    </location>
</feature>
<feature type="transmembrane region" description="Helical" evidence="14">
    <location>
        <begin position="12"/>
        <end position="35"/>
    </location>
</feature>
<gene>
    <name evidence="17" type="ORF">RH061_11845</name>
</gene>
<feature type="domain" description="Histidine kinase" evidence="15">
    <location>
        <begin position="239"/>
        <end position="456"/>
    </location>
</feature>
<dbReference type="SUPFAM" id="SSF55874">
    <property type="entry name" value="ATPase domain of HSP90 chaperone/DNA topoisomerase II/histidine kinase"/>
    <property type="match status" value="1"/>
</dbReference>
<evidence type="ECO:0000256" key="1">
    <source>
        <dbReference type="ARBA" id="ARBA00000085"/>
    </source>
</evidence>
<evidence type="ECO:0000256" key="6">
    <source>
        <dbReference type="ARBA" id="ARBA00022679"/>
    </source>
</evidence>
<dbReference type="CDD" id="cd00082">
    <property type="entry name" value="HisKA"/>
    <property type="match status" value="1"/>
</dbReference>
<keyword evidence="13 14" id="KW-0472">Membrane</keyword>
<dbReference type="Pfam" id="PF00672">
    <property type="entry name" value="HAMP"/>
    <property type="match status" value="1"/>
</dbReference>
<dbReference type="InterPro" id="IPR036890">
    <property type="entry name" value="HATPase_C_sf"/>
</dbReference>
<proteinExistence type="predicted"/>
<evidence type="ECO:0000256" key="13">
    <source>
        <dbReference type="ARBA" id="ARBA00023136"/>
    </source>
</evidence>
<evidence type="ECO:0000256" key="2">
    <source>
        <dbReference type="ARBA" id="ARBA00004651"/>
    </source>
</evidence>
<dbReference type="Proteomes" id="UP001303324">
    <property type="component" value="Chromosome"/>
</dbReference>
<dbReference type="SMART" id="SM00304">
    <property type="entry name" value="HAMP"/>
    <property type="match status" value="1"/>
</dbReference>
<dbReference type="Gene3D" id="3.30.565.10">
    <property type="entry name" value="Histidine kinase-like ATPase, C-terminal domain"/>
    <property type="match status" value="1"/>
</dbReference>
<keyword evidence="11 14" id="KW-1133">Transmembrane helix</keyword>